<organism evidence="4 5">
    <name type="scientific">Williamsia sterculiae</name>
    <dbReference type="NCBI Taxonomy" id="1344003"/>
    <lineage>
        <taxon>Bacteria</taxon>
        <taxon>Bacillati</taxon>
        <taxon>Actinomycetota</taxon>
        <taxon>Actinomycetes</taxon>
        <taxon>Mycobacteriales</taxon>
        <taxon>Nocardiaceae</taxon>
        <taxon>Williamsia</taxon>
    </lineage>
</organism>
<dbReference type="Gene3D" id="3.40.50.300">
    <property type="entry name" value="P-loop containing nucleotide triphosphate hydrolases"/>
    <property type="match status" value="1"/>
</dbReference>
<dbReference type="Pfam" id="PF00350">
    <property type="entry name" value="Dynamin_N"/>
    <property type="match status" value="1"/>
</dbReference>
<gene>
    <name evidence="4" type="ORF">SAMN05445060_0181</name>
</gene>
<evidence type="ECO:0000313" key="4">
    <source>
        <dbReference type="EMBL" id="SIR63795.1"/>
    </source>
</evidence>
<dbReference type="InterPro" id="IPR045063">
    <property type="entry name" value="Dynamin_N"/>
</dbReference>
<sequence>MSTPGPQATRSPAVPTPGFADLLVTMSAIADQAGRDDLVRRLDGATTRVTDQRLRIVVVGQLKQGKSQFVNSLLNAPVCAVGDDETTAVPTLVQYAEQPAARLVLGGAGGLRDSGDASADTVDVSLDAITTITPTTPLAGGREVQRLEVDLPSPLLRDGLVLVDTPGVGGHGHPYAAATLGMIPAADAVFVVSDASQEYTEPEMSFIRQVTGLCPTVAGLVTKTDLYPHWRAIVEADRGHLAAEGLDIPLLPISSVLRAHALRLSDESLNAEAGFTELYEFLRDRVVADARSAARAAAASELRSVSEHLALKLGSELTALKDPETAATAVDGLSRAKLAAEEMRRNSAHWQQTLADGITDLAADIDHDLRDRLRAVTREAERAIDAGDPGKDWDRLGEWLAEQVAAVVGDNFVWAHERALWLAEQVAEHFAAAGHAHLPVLDSVDTDGLFDAVTELSDLESGRTSIVQKALVGMRGSYGGVLMFGLISTMVGMALINPVSVGAGLLLGSKAYRDDREHRILERRQKAKIAVRAFTDDVSFQVGKESRDRLRMVQRQLRDHFTEVADQAARSVAESLRAAQSAASLESGDRTRRTAELENQLHTVAALRRAVDQLQPPPPELSVDTPPADKPAGLA</sequence>
<dbReference type="PANTHER" id="PTHR43681">
    <property type="entry name" value="TRANSMEMBRANE GTPASE FZO"/>
    <property type="match status" value="1"/>
</dbReference>
<keyword evidence="2" id="KW-1133">Transmembrane helix</keyword>
<protein>
    <submittedName>
        <fullName evidence="4">Dynamin family protein</fullName>
    </submittedName>
</protein>
<dbReference type="InterPro" id="IPR027417">
    <property type="entry name" value="P-loop_NTPase"/>
</dbReference>
<dbReference type="PANTHER" id="PTHR43681:SF1">
    <property type="entry name" value="SARCALUMENIN"/>
    <property type="match status" value="1"/>
</dbReference>
<keyword evidence="5" id="KW-1185">Reference proteome</keyword>
<evidence type="ECO:0000259" key="3">
    <source>
        <dbReference type="Pfam" id="PF00350"/>
    </source>
</evidence>
<keyword evidence="2" id="KW-0812">Transmembrane</keyword>
<dbReference type="OrthoDB" id="3798616at2"/>
<dbReference type="SUPFAM" id="SSF52540">
    <property type="entry name" value="P-loop containing nucleoside triphosphate hydrolases"/>
    <property type="match status" value="1"/>
</dbReference>
<feature type="transmembrane region" description="Helical" evidence="2">
    <location>
        <begin position="481"/>
        <end position="507"/>
    </location>
</feature>
<feature type="region of interest" description="Disordered" evidence="1">
    <location>
        <begin position="609"/>
        <end position="635"/>
    </location>
</feature>
<reference evidence="4 5" key="1">
    <citation type="submission" date="2017-01" db="EMBL/GenBank/DDBJ databases">
        <authorList>
            <person name="Mah S.A."/>
            <person name="Swanson W.J."/>
            <person name="Moy G.W."/>
            <person name="Vacquier V.D."/>
        </authorList>
    </citation>
    <scope>NUCLEOTIDE SEQUENCE [LARGE SCALE GENOMIC DNA]</scope>
    <source>
        <strain evidence="4 5">CPCC 203464</strain>
    </source>
</reference>
<dbReference type="AlphaFoldDB" id="A0A1N7CJU8"/>
<dbReference type="EMBL" id="FTNT01000001">
    <property type="protein sequence ID" value="SIR63795.1"/>
    <property type="molecule type" value="Genomic_DNA"/>
</dbReference>
<dbReference type="RefSeq" id="WP_143690145.1">
    <property type="nucleotide sequence ID" value="NZ_FTNT01000001.1"/>
</dbReference>
<evidence type="ECO:0000313" key="5">
    <source>
        <dbReference type="Proteomes" id="UP000186218"/>
    </source>
</evidence>
<evidence type="ECO:0000256" key="1">
    <source>
        <dbReference type="SAM" id="MobiDB-lite"/>
    </source>
</evidence>
<evidence type="ECO:0000256" key="2">
    <source>
        <dbReference type="SAM" id="Phobius"/>
    </source>
</evidence>
<accession>A0A1N7CJU8</accession>
<proteinExistence type="predicted"/>
<dbReference type="InterPro" id="IPR051943">
    <property type="entry name" value="TRAFAC_Dynamin-like_GTPase"/>
</dbReference>
<name>A0A1N7CJU8_9NOCA</name>
<dbReference type="STRING" id="1344003.SAMN05445060_0181"/>
<keyword evidence="2" id="KW-0472">Membrane</keyword>
<dbReference type="Proteomes" id="UP000186218">
    <property type="component" value="Unassembled WGS sequence"/>
</dbReference>
<feature type="domain" description="Dynamin N-terminal" evidence="3">
    <location>
        <begin position="56"/>
        <end position="209"/>
    </location>
</feature>